<proteinExistence type="predicted"/>
<keyword evidence="2" id="KW-1185">Reference proteome</keyword>
<dbReference type="RefSeq" id="WP_344882804.1">
    <property type="nucleotide sequence ID" value="NZ_BAABAL010000019.1"/>
</dbReference>
<dbReference type="Pfam" id="PF12079">
    <property type="entry name" value="DUF3558"/>
    <property type="match status" value="1"/>
</dbReference>
<sequence length="309" mass="32602">MGFGGICLVGALLLSGCAAPDPPAAVHSDARAGTVTDWHRVDPCGFVDPALPGHYGIPPERIEAFDLSACEIPLAQPGGGTVYLGVMTDNRLSDERELSSLGTAFTRRGALRVGEPVPYEDTCAANVVFPDLRYVQVNAVPKDGARTDSCSIAAALADSVVSSVLHGKYRFFPASPSSWLHVDPCELLTGEQVAVIAGGAEPRHGPNRHNCRWGAGKPDYTGVVLNIGVSSQRLVDARDVAGRATEVRAEPAEAPLPPGCRVATQHIGFARDKVETIALVVFADQQPRQLCATAVELAAKVWSKLPRAP</sequence>
<evidence type="ECO:0000313" key="2">
    <source>
        <dbReference type="Proteomes" id="UP001501747"/>
    </source>
</evidence>
<dbReference type="Proteomes" id="UP001501747">
    <property type="component" value="Unassembled WGS sequence"/>
</dbReference>
<evidence type="ECO:0008006" key="3">
    <source>
        <dbReference type="Google" id="ProtNLM"/>
    </source>
</evidence>
<protein>
    <recommendedName>
        <fullName evidence="3">DUF3558 domain-containing protein</fullName>
    </recommendedName>
</protein>
<reference evidence="2" key="1">
    <citation type="journal article" date="2019" name="Int. J. Syst. Evol. Microbiol.">
        <title>The Global Catalogue of Microorganisms (GCM) 10K type strain sequencing project: providing services to taxonomists for standard genome sequencing and annotation.</title>
        <authorList>
            <consortium name="The Broad Institute Genomics Platform"/>
            <consortium name="The Broad Institute Genome Sequencing Center for Infectious Disease"/>
            <person name="Wu L."/>
            <person name="Ma J."/>
        </authorList>
    </citation>
    <scope>NUCLEOTIDE SEQUENCE [LARGE SCALE GENOMIC DNA]</scope>
    <source>
        <strain evidence="2">JCM 17342</strain>
    </source>
</reference>
<dbReference type="EMBL" id="BAABAL010000019">
    <property type="protein sequence ID" value="GAA4029110.1"/>
    <property type="molecule type" value="Genomic_DNA"/>
</dbReference>
<name>A0ABP7TNW8_9PSEU</name>
<gene>
    <name evidence="1" type="ORF">GCM10022247_62710</name>
</gene>
<comment type="caution">
    <text evidence="1">The sequence shown here is derived from an EMBL/GenBank/DDBJ whole genome shotgun (WGS) entry which is preliminary data.</text>
</comment>
<organism evidence="1 2">
    <name type="scientific">Allokutzneria multivorans</name>
    <dbReference type="NCBI Taxonomy" id="1142134"/>
    <lineage>
        <taxon>Bacteria</taxon>
        <taxon>Bacillati</taxon>
        <taxon>Actinomycetota</taxon>
        <taxon>Actinomycetes</taxon>
        <taxon>Pseudonocardiales</taxon>
        <taxon>Pseudonocardiaceae</taxon>
        <taxon>Allokutzneria</taxon>
    </lineage>
</organism>
<dbReference type="InterPro" id="IPR024520">
    <property type="entry name" value="DUF3558"/>
</dbReference>
<accession>A0ABP7TNW8</accession>
<evidence type="ECO:0000313" key="1">
    <source>
        <dbReference type="EMBL" id="GAA4029110.1"/>
    </source>
</evidence>